<organism evidence="1 2">
    <name type="scientific">Popillia japonica</name>
    <name type="common">Japanese beetle</name>
    <dbReference type="NCBI Taxonomy" id="7064"/>
    <lineage>
        <taxon>Eukaryota</taxon>
        <taxon>Metazoa</taxon>
        <taxon>Ecdysozoa</taxon>
        <taxon>Arthropoda</taxon>
        <taxon>Hexapoda</taxon>
        <taxon>Insecta</taxon>
        <taxon>Pterygota</taxon>
        <taxon>Neoptera</taxon>
        <taxon>Endopterygota</taxon>
        <taxon>Coleoptera</taxon>
        <taxon>Polyphaga</taxon>
        <taxon>Scarabaeiformia</taxon>
        <taxon>Scarabaeidae</taxon>
        <taxon>Rutelinae</taxon>
        <taxon>Popillia</taxon>
    </lineage>
</organism>
<keyword evidence="2" id="KW-1185">Reference proteome</keyword>
<dbReference type="EMBL" id="JASPKY010000357">
    <property type="protein sequence ID" value="KAK9704101.1"/>
    <property type="molecule type" value="Genomic_DNA"/>
</dbReference>
<dbReference type="Proteomes" id="UP001458880">
    <property type="component" value="Unassembled WGS sequence"/>
</dbReference>
<proteinExistence type="predicted"/>
<accession>A0AAW1JJ91</accession>
<protein>
    <submittedName>
        <fullName evidence="1">Uncharacterized protein</fullName>
    </submittedName>
</protein>
<sequence length="80" mass="9242">MRQNLTRPADSDSKITFNARFNIFPAFPKSENQSENRAKAQQRTARMERISKCQAYGIDFYQVIVYEHDGKGGRKSRGDL</sequence>
<name>A0AAW1JJ91_POPJA</name>
<dbReference type="AlphaFoldDB" id="A0AAW1JJ91"/>
<evidence type="ECO:0000313" key="1">
    <source>
        <dbReference type="EMBL" id="KAK9704101.1"/>
    </source>
</evidence>
<comment type="caution">
    <text evidence="1">The sequence shown here is derived from an EMBL/GenBank/DDBJ whole genome shotgun (WGS) entry which is preliminary data.</text>
</comment>
<reference evidence="1 2" key="1">
    <citation type="journal article" date="2024" name="BMC Genomics">
        <title>De novo assembly and annotation of Popillia japonica's genome with initial clues to its potential as an invasive pest.</title>
        <authorList>
            <person name="Cucini C."/>
            <person name="Boschi S."/>
            <person name="Funari R."/>
            <person name="Cardaioli E."/>
            <person name="Iannotti N."/>
            <person name="Marturano G."/>
            <person name="Paoli F."/>
            <person name="Bruttini M."/>
            <person name="Carapelli A."/>
            <person name="Frati F."/>
            <person name="Nardi F."/>
        </authorList>
    </citation>
    <scope>NUCLEOTIDE SEQUENCE [LARGE SCALE GENOMIC DNA]</scope>
    <source>
        <strain evidence="1">DMR45628</strain>
    </source>
</reference>
<gene>
    <name evidence="1" type="ORF">QE152_g28502</name>
</gene>
<evidence type="ECO:0000313" key="2">
    <source>
        <dbReference type="Proteomes" id="UP001458880"/>
    </source>
</evidence>